<feature type="region of interest" description="Disordered" evidence="1">
    <location>
        <begin position="172"/>
        <end position="195"/>
    </location>
</feature>
<evidence type="ECO:0000256" key="1">
    <source>
        <dbReference type="SAM" id="MobiDB-lite"/>
    </source>
</evidence>
<keyword evidence="2" id="KW-1133">Transmembrane helix</keyword>
<keyword evidence="4" id="KW-1185">Reference proteome</keyword>
<feature type="compositionally biased region" description="Pro residues" evidence="1">
    <location>
        <begin position="172"/>
        <end position="189"/>
    </location>
</feature>
<feature type="transmembrane region" description="Helical" evidence="2">
    <location>
        <begin position="40"/>
        <end position="60"/>
    </location>
</feature>
<comment type="caution">
    <text evidence="3">The sequence shown here is derived from an EMBL/GenBank/DDBJ whole genome shotgun (WGS) entry which is preliminary data.</text>
</comment>
<proteinExistence type="predicted"/>
<name>A0AAN9V717_9ORTH</name>
<keyword evidence="2" id="KW-0812">Transmembrane</keyword>
<evidence type="ECO:0000313" key="4">
    <source>
        <dbReference type="Proteomes" id="UP001378592"/>
    </source>
</evidence>
<organism evidence="3 4">
    <name type="scientific">Gryllus longicercus</name>
    <dbReference type="NCBI Taxonomy" id="2509291"/>
    <lineage>
        <taxon>Eukaryota</taxon>
        <taxon>Metazoa</taxon>
        <taxon>Ecdysozoa</taxon>
        <taxon>Arthropoda</taxon>
        <taxon>Hexapoda</taxon>
        <taxon>Insecta</taxon>
        <taxon>Pterygota</taxon>
        <taxon>Neoptera</taxon>
        <taxon>Polyneoptera</taxon>
        <taxon>Orthoptera</taxon>
        <taxon>Ensifera</taxon>
        <taxon>Gryllidea</taxon>
        <taxon>Grylloidea</taxon>
        <taxon>Gryllidae</taxon>
        <taxon>Gryllinae</taxon>
        <taxon>Gryllus</taxon>
    </lineage>
</organism>
<evidence type="ECO:0000256" key="2">
    <source>
        <dbReference type="SAM" id="Phobius"/>
    </source>
</evidence>
<dbReference type="AlphaFoldDB" id="A0AAN9V717"/>
<feature type="transmembrane region" description="Helical" evidence="2">
    <location>
        <begin position="80"/>
        <end position="105"/>
    </location>
</feature>
<evidence type="ECO:0000313" key="3">
    <source>
        <dbReference type="EMBL" id="KAK7789549.1"/>
    </source>
</evidence>
<gene>
    <name evidence="3" type="ORF">R5R35_010394</name>
</gene>
<reference evidence="3 4" key="1">
    <citation type="submission" date="2024-03" db="EMBL/GenBank/DDBJ databases">
        <title>The genome assembly and annotation of the cricket Gryllus longicercus Weissman &amp; Gray.</title>
        <authorList>
            <person name="Szrajer S."/>
            <person name="Gray D."/>
            <person name="Ylla G."/>
        </authorList>
    </citation>
    <scope>NUCLEOTIDE SEQUENCE [LARGE SCALE GENOMIC DNA]</scope>
    <source>
        <strain evidence="3">DAG 2021-001</strain>
        <tissue evidence="3">Whole body minus gut</tissue>
    </source>
</reference>
<accession>A0AAN9V717</accession>
<keyword evidence="2" id="KW-0472">Membrane</keyword>
<sequence>MTASARMMAPPPSGAVASGVAGVAGVAGDAGAVRLSRQPVVDLVVAMVSVPLLVVFGLMLESNMRGDWAADADSRWNVLGLGLALLLVSLLVCCYVTHRLGICIWSAHNRQHQARLAAATGRHHPGALSSVSSQLHLVSELPPSYDSVVGYDLPPPPYCTVLAIYDQKPPAAPAPLPVPPPQAPPPPRGAVPGTG</sequence>
<dbReference type="EMBL" id="JAZDUA010000739">
    <property type="protein sequence ID" value="KAK7789549.1"/>
    <property type="molecule type" value="Genomic_DNA"/>
</dbReference>
<dbReference type="Proteomes" id="UP001378592">
    <property type="component" value="Unassembled WGS sequence"/>
</dbReference>
<protein>
    <submittedName>
        <fullName evidence="3">Uncharacterized protein</fullName>
    </submittedName>
</protein>